<dbReference type="KEGG" id="dya:Dyak_GE24757"/>
<evidence type="ECO:0000313" key="5">
    <source>
        <dbReference type="Proteomes" id="UP000002282"/>
    </source>
</evidence>
<dbReference type="InterPro" id="IPR004911">
    <property type="entry name" value="Interferon-induced_GILT"/>
</dbReference>
<feature type="signal peptide" evidence="3">
    <location>
        <begin position="1"/>
        <end position="23"/>
    </location>
</feature>
<accession>A0A0R1E6I9</accession>
<gene>
    <name evidence="4" type="primary">Dyak\GE24757</name>
    <name evidence="4" type="synonym">dyak_GLEANR_8422</name>
    <name evidence="4" type="synonym">GE24757</name>
    <name evidence="4" type="ORF">Dyak_GE24757</name>
</gene>
<name>A0A0R1E6I9_DROYA</name>
<evidence type="ECO:0000256" key="3">
    <source>
        <dbReference type="SAM" id="SignalP"/>
    </source>
</evidence>
<reference evidence="4 5" key="1">
    <citation type="journal article" date="2007" name="Nature">
        <title>Evolution of genes and genomes on the Drosophila phylogeny.</title>
        <authorList>
            <consortium name="Drosophila 12 Genomes Consortium"/>
            <person name="Clark A.G."/>
            <person name="Eisen M.B."/>
            <person name="Smith D.R."/>
            <person name="Bergman C.M."/>
            <person name="Oliver B."/>
            <person name="Markow T.A."/>
            <person name="Kaufman T.C."/>
            <person name="Kellis M."/>
            <person name="Gelbart W."/>
            <person name="Iyer V.N."/>
            <person name="Pollard D.A."/>
            <person name="Sackton T.B."/>
            <person name="Larracuente A.M."/>
            <person name="Singh N.D."/>
            <person name="Abad J.P."/>
            <person name="Abt D.N."/>
            <person name="Adryan B."/>
            <person name="Aguade M."/>
            <person name="Akashi H."/>
            <person name="Anderson W.W."/>
            <person name="Aquadro C.F."/>
            <person name="Ardell D.H."/>
            <person name="Arguello R."/>
            <person name="Artieri C.G."/>
            <person name="Barbash D.A."/>
            <person name="Barker D."/>
            <person name="Barsanti P."/>
            <person name="Batterham P."/>
            <person name="Batzoglou S."/>
            <person name="Begun D."/>
            <person name="Bhutkar A."/>
            <person name="Blanco E."/>
            <person name="Bosak S.A."/>
            <person name="Bradley R.K."/>
            <person name="Brand A.D."/>
            <person name="Brent M.R."/>
            <person name="Brooks A.N."/>
            <person name="Brown R.H."/>
            <person name="Butlin R.K."/>
            <person name="Caggese C."/>
            <person name="Calvi B.R."/>
            <person name="Bernardo de Carvalho A."/>
            <person name="Caspi A."/>
            <person name="Castrezana S."/>
            <person name="Celniker S.E."/>
            <person name="Chang J.L."/>
            <person name="Chapple C."/>
            <person name="Chatterji S."/>
            <person name="Chinwalla A."/>
            <person name="Civetta A."/>
            <person name="Clifton S.W."/>
            <person name="Comeron J.M."/>
            <person name="Costello J.C."/>
            <person name="Coyne J.A."/>
            <person name="Daub J."/>
            <person name="David R.G."/>
            <person name="Delcher A.L."/>
            <person name="Delehaunty K."/>
            <person name="Do C.B."/>
            <person name="Ebling H."/>
            <person name="Edwards K."/>
            <person name="Eickbush T."/>
            <person name="Evans J.D."/>
            <person name="Filipski A."/>
            <person name="Findeiss S."/>
            <person name="Freyhult E."/>
            <person name="Fulton L."/>
            <person name="Fulton R."/>
            <person name="Garcia A.C."/>
            <person name="Gardiner A."/>
            <person name="Garfield D.A."/>
            <person name="Garvin B.E."/>
            <person name="Gibson G."/>
            <person name="Gilbert D."/>
            <person name="Gnerre S."/>
            <person name="Godfrey J."/>
            <person name="Good R."/>
            <person name="Gotea V."/>
            <person name="Gravely B."/>
            <person name="Greenberg A.J."/>
            <person name="Griffiths-Jones S."/>
            <person name="Gross S."/>
            <person name="Guigo R."/>
            <person name="Gustafson E.A."/>
            <person name="Haerty W."/>
            <person name="Hahn M.W."/>
            <person name="Halligan D.L."/>
            <person name="Halpern A.L."/>
            <person name="Halter G.M."/>
            <person name="Han M.V."/>
            <person name="Heger A."/>
            <person name="Hillier L."/>
            <person name="Hinrichs A.S."/>
            <person name="Holmes I."/>
            <person name="Hoskins R.A."/>
            <person name="Hubisz M.J."/>
            <person name="Hultmark D."/>
            <person name="Huntley M.A."/>
            <person name="Jaffe D.B."/>
            <person name="Jagadeeshan S."/>
            <person name="Jeck W.R."/>
            <person name="Johnson J."/>
            <person name="Jones C.D."/>
            <person name="Jordan W.C."/>
            <person name="Karpen G.H."/>
            <person name="Kataoka E."/>
            <person name="Keightley P.D."/>
            <person name="Kheradpour P."/>
            <person name="Kirkness E.F."/>
            <person name="Koerich L.B."/>
            <person name="Kristiansen K."/>
            <person name="Kudrna D."/>
            <person name="Kulathinal R.J."/>
            <person name="Kumar S."/>
            <person name="Kwok R."/>
            <person name="Lander E."/>
            <person name="Langley C.H."/>
            <person name="Lapoint R."/>
            <person name="Lazzaro B.P."/>
            <person name="Lee S.J."/>
            <person name="Levesque L."/>
            <person name="Li R."/>
            <person name="Lin C.F."/>
            <person name="Lin M.F."/>
            <person name="Lindblad-Toh K."/>
            <person name="Llopart A."/>
            <person name="Long M."/>
            <person name="Low L."/>
            <person name="Lozovsky E."/>
            <person name="Lu J."/>
            <person name="Luo M."/>
            <person name="Machado C.A."/>
            <person name="Makalowski W."/>
            <person name="Marzo M."/>
            <person name="Matsuda M."/>
            <person name="Matzkin L."/>
            <person name="McAllister B."/>
            <person name="McBride C.S."/>
            <person name="McKernan B."/>
            <person name="McKernan K."/>
            <person name="Mendez-Lago M."/>
            <person name="Minx P."/>
            <person name="Mollenhauer M.U."/>
            <person name="Montooth K."/>
            <person name="Mount S.M."/>
            <person name="Mu X."/>
            <person name="Myers E."/>
            <person name="Negre B."/>
            <person name="Newfeld S."/>
            <person name="Nielsen R."/>
            <person name="Noor M.A."/>
            <person name="O'Grady P."/>
            <person name="Pachter L."/>
            <person name="Papaceit M."/>
            <person name="Parisi M.J."/>
            <person name="Parisi M."/>
            <person name="Parts L."/>
            <person name="Pedersen J.S."/>
            <person name="Pesole G."/>
            <person name="Phillippy A.M."/>
            <person name="Ponting C.P."/>
            <person name="Pop M."/>
            <person name="Porcelli D."/>
            <person name="Powell J.R."/>
            <person name="Prohaska S."/>
            <person name="Pruitt K."/>
            <person name="Puig M."/>
            <person name="Quesneville H."/>
            <person name="Ram K.R."/>
            <person name="Rand D."/>
            <person name="Rasmussen M.D."/>
            <person name="Reed L.K."/>
            <person name="Reenan R."/>
            <person name="Reily A."/>
            <person name="Remington K.A."/>
            <person name="Rieger T.T."/>
            <person name="Ritchie M.G."/>
            <person name="Robin C."/>
            <person name="Rogers Y.H."/>
            <person name="Rohde C."/>
            <person name="Rozas J."/>
            <person name="Rubenfield M.J."/>
            <person name="Ruiz A."/>
            <person name="Russo S."/>
            <person name="Salzberg S.L."/>
            <person name="Sanchez-Gracia A."/>
            <person name="Saranga D.J."/>
            <person name="Sato H."/>
            <person name="Schaeffer S.W."/>
            <person name="Schatz M.C."/>
            <person name="Schlenke T."/>
            <person name="Schwartz R."/>
            <person name="Segarra C."/>
            <person name="Singh R.S."/>
            <person name="Sirot L."/>
            <person name="Sirota M."/>
            <person name="Sisneros N.B."/>
            <person name="Smith C.D."/>
            <person name="Smith T.F."/>
            <person name="Spieth J."/>
            <person name="Stage D.E."/>
            <person name="Stark A."/>
            <person name="Stephan W."/>
            <person name="Strausberg R.L."/>
            <person name="Strempel S."/>
            <person name="Sturgill D."/>
            <person name="Sutton G."/>
            <person name="Sutton G.G."/>
            <person name="Tao W."/>
            <person name="Teichmann S."/>
            <person name="Tobari Y.N."/>
            <person name="Tomimura Y."/>
            <person name="Tsolas J.M."/>
            <person name="Valente V.L."/>
            <person name="Venter E."/>
            <person name="Venter J.C."/>
            <person name="Vicario S."/>
            <person name="Vieira F.G."/>
            <person name="Vilella A.J."/>
            <person name="Villasante A."/>
            <person name="Walenz B."/>
            <person name="Wang J."/>
            <person name="Wasserman M."/>
            <person name="Watts T."/>
            <person name="Wilson D."/>
            <person name="Wilson R.K."/>
            <person name="Wing R.A."/>
            <person name="Wolfner M.F."/>
            <person name="Wong A."/>
            <person name="Wong G.K."/>
            <person name="Wu C.I."/>
            <person name="Wu G."/>
            <person name="Yamamoto D."/>
            <person name="Yang H.P."/>
            <person name="Yang S.P."/>
            <person name="Yorke J.A."/>
            <person name="Yoshida K."/>
            <person name="Zdobnov E."/>
            <person name="Zhang P."/>
            <person name="Zhang Y."/>
            <person name="Zimin A.V."/>
            <person name="Baldwin J."/>
            <person name="Abdouelleil A."/>
            <person name="Abdulkadir J."/>
            <person name="Abebe A."/>
            <person name="Abera B."/>
            <person name="Abreu J."/>
            <person name="Acer S.C."/>
            <person name="Aftuck L."/>
            <person name="Alexander A."/>
            <person name="An P."/>
            <person name="Anderson E."/>
            <person name="Anderson S."/>
            <person name="Arachi H."/>
            <person name="Azer M."/>
            <person name="Bachantsang P."/>
            <person name="Barry A."/>
            <person name="Bayul T."/>
            <person name="Berlin A."/>
            <person name="Bessette D."/>
            <person name="Bloom T."/>
            <person name="Blye J."/>
            <person name="Boguslavskiy L."/>
            <person name="Bonnet C."/>
            <person name="Boukhgalter B."/>
            <person name="Bourzgui I."/>
            <person name="Brown A."/>
            <person name="Cahill P."/>
            <person name="Channer S."/>
            <person name="Cheshatsang Y."/>
            <person name="Chuda L."/>
            <person name="Citroen M."/>
            <person name="Collymore A."/>
            <person name="Cooke P."/>
            <person name="Costello M."/>
            <person name="D'Aco K."/>
            <person name="Daza R."/>
            <person name="De Haan G."/>
            <person name="DeGray S."/>
            <person name="DeMaso C."/>
            <person name="Dhargay N."/>
            <person name="Dooley K."/>
            <person name="Dooley E."/>
            <person name="Doricent M."/>
            <person name="Dorje P."/>
            <person name="Dorjee K."/>
            <person name="Dupes A."/>
            <person name="Elong R."/>
            <person name="Falk J."/>
            <person name="Farina A."/>
            <person name="Faro S."/>
            <person name="Ferguson D."/>
            <person name="Fisher S."/>
            <person name="Foley C.D."/>
            <person name="Franke A."/>
            <person name="Friedrich D."/>
            <person name="Gadbois L."/>
            <person name="Gearin G."/>
            <person name="Gearin C.R."/>
            <person name="Giannoukos G."/>
            <person name="Goode T."/>
            <person name="Graham J."/>
            <person name="Grandbois E."/>
            <person name="Grewal S."/>
            <person name="Gyaltsen K."/>
            <person name="Hafez N."/>
            <person name="Hagos B."/>
            <person name="Hall J."/>
            <person name="Henson C."/>
            <person name="Hollinger A."/>
            <person name="Honan T."/>
            <person name="Huard M.D."/>
            <person name="Hughes L."/>
            <person name="Hurhula B."/>
            <person name="Husby M.E."/>
            <person name="Kamat A."/>
            <person name="Kanga B."/>
            <person name="Kashin S."/>
            <person name="Khazanovich D."/>
            <person name="Kisner P."/>
            <person name="Lance K."/>
            <person name="Lara M."/>
            <person name="Lee W."/>
            <person name="Lennon N."/>
            <person name="Letendre F."/>
            <person name="LeVine R."/>
            <person name="Lipovsky A."/>
            <person name="Liu X."/>
            <person name="Liu J."/>
            <person name="Liu S."/>
            <person name="Lokyitsang T."/>
            <person name="Lokyitsang Y."/>
            <person name="Lubonja R."/>
            <person name="Lui A."/>
            <person name="MacDonald P."/>
            <person name="Magnisalis V."/>
            <person name="Maru K."/>
            <person name="Matthews C."/>
            <person name="McCusker W."/>
            <person name="McDonough S."/>
            <person name="Mehta T."/>
            <person name="Meldrim J."/>
            <person name="Meneus L."/>
            <person name="Mihai O."/>
            <person name="Mihalev A."/>
            <person name="Mihova T."/>
            <person name="Mittelman R."/>
            <person name="Mlenga V."/>
            <person name="Montmayeur A."/>
            <person name="Mulrain L."/>
            <person name="Navidi A."/>
            <person name="Naylor J."/>
            <person name="Negash T."/>
            <person name="Nguyen T."/>
            <person name="Nguyen N."/>
            <person name="Nicol R."/>
            <person name="Norbu C."/>
            <person name="Norbu N."/>
            <person name="Novod N."/>
            <person name="O'Neill B."/>
            <person name="Osman S."/>
            <person name="Markiewicz E."/>
            <person name="Oyono O.L."/>
            <person name="Patti C."/>
            <person name="Phunkhang P."/>
            <person name="Pierre F."/>
            <person name="Priest M."/>
            <person name="Raghuraman S."/>
            <person name="Rege F."/>
            <person name="Reyes R."/>
            <person name="Rise C."/>
            <person name="Rogov P."/>
            <person name="Ross K."/>
            <person name="Ryan E."/>
            <person name="Settipalli S."/>
            <person name="Shea T."/>
            <person name="Sherpa N."/>
            <person name="Shi L."/>
            <person name="Shih D."/>
            <person name="Sparrow T."/>
            <person name="Spaulding J."/>
            <person name="Stalker J."/>
            <person name="Stange-Thomann N."/>
            <person name="Stavropoulos S."/>
            <person name="Stone C."/>
            <person name="Strader C."/>
            <person name="Tesfaye S."/>
            <person name="Thomson T."/>
            <person name="Thoulutsang Y."/>
            <person name="Thoulutsang D."/>
            <person name="Topham K."/>
            <person name="Topping I."/>
            <person name="Tsamla T."/>
            <person name="Vassiliev H."/>
            <person name="Vo A."/>
            <person name="Wangchuk T."/>
            <person name="Wangdi T."/>
            <person name="Weiand M."/>
            <person name="Wilkinson J."/>
            <person name="Wilson A."/>
            <person name="Yadav S."/>
            <person name="Young G."/>
            <person name="Yu Q."/>
            <person name="Zembek L."/>
            <person name="Zhong D."/>
            <person name="Zimmer A."/>
            <person name="Zwirko Z."/>
            <person name="Jaffe D.B."/>
            <person name="Alvarez P."/>
            <person name="Brockman W."/>
            <person name="Butler J."/>
            <person name="Chin C."/>
            <person name="Gnerre S."/>
            <person name="Grabherr M."/>
            <person name="Kleber M."/>
            <person name="Mauceli E."/>
            <person name="MacCallum I."/>
        </authorList>
    </citation>
    <scope>NUCLEOTIDE SEQUENCE [LARGE SCALE GENOMIC DNA]</scope>
    <source>
        <strain evidence="5">Tai18E2 / Tucson 14021-0261.01</strain>
    </source>
</reference>
<protein>
    <submittedName>
        <fullName evidence="4">Uncharacterized protein, isoform B</fullName>
    </submittedName>
</protein>
<proteinExistence type="inferred from homology"/>
<dbReference type="OrthoDB" id="958254at2759"/>
<dbReference type="AlphaFoldDB" id="A0A0R1E6I9"/>
<evidence type="ECO:0000256" key="2">
    <source>
        <dbReference type="ARBA" id="ARBA00023180"/>
    </source>
</evidence>
<dbReference type="GO" id="GO:0016671">
    <property type="term" value="F:oxidoreductase activity, acting on a sulfur group of donors, disulfide as acceptor"/>
    <property type="evidence" value="ECO:0007669"/>
    <property type="project" value="InterPro"/>
</dbReference>
<dbReference type="PANTHER" id="PTHR13234:SF68">
    <property type="entry name" value="GH19763P"/>
    <property type="match status" value="1"/>
</dbReference>
<sequence>MNRLSVNIILSFMLSLLIWQTLAYYSILEKLCQEIKQQLKLNMKVLHITLLYESLCPDSRNFMHQLGPVYEEFEDYIDILLVPFGKSQSERNGAIFHCQHGPAECKGNRLQSCVINSTGNQAAQVKFVVCQMLAPDYSRIDQCANEAGLLTDVVHCLSSETGTKLQLQAELVTKQYSPSFIPTIVYNGVFDQQLQDHSLRDFRGTVCYMLRQQNLLPSGSTICQ</sequence>
<evidence type="ECO:0000313" key="4">
    <source>
        <dbReference type="EMBL" id="KRK03300.1"/>
    </source>
</evidence>
<organism evidence="4 5">
    <name type="scientific">Drosophila yakuba</name>
    <name type="common">Fruit fly</name>
    <dbReference type="NCBI Taxonomy" id="7245"/>
    <lineage>
        <taxon>Eukaryota</taxon>
        <taxon>Metazoa</taxon>
        <taxon>Ecdysozoa</taxon>
        <taxon>Arthropoda</taxon>
        <taxon>Hexapoda</taxon>
        <taxon>Insecta</taxon>
        <taxon>Pterygota</taxon>
        <taxon>Neoptera</taxon>
        <taxon>Endopterygota</taxon>
        <taxon>Diptera</taxon>
        <taxon>Brachycera</taxon>
        <taxon>Muscomorpha</taxon>
        <taxon>Ephydroidea</taxon>
        <taxon>Drosophilidae</taxon>
        <taxon>Drosophila</taxon>
        <taxon>Sophophora</taxon>
    </lineage>
</organism>
<comment type="similarity">
    <text evidence="1">Belongs to the GILT family.</text>
</comment>
<dbReference type="Pfam" id="PF03227">
    <property type="entry name" value="GILT"/>
    <property type="match status" value="1"/>
</dbReference>
<feature type="chain" id="PRO_5006403294" evidence="3">
    <location>
        <begin position="24"/>
        <end position="224"/>
    </location>
</feature>
<dbReference type="Proteomes" id="UP000002282">
    <property type="component" value="Chromosome 3R"/>
</dbReference>
<dbReference type="SMR" id="A0A0R1E6I9"/>
<keyword evidence="3" id="KW-0732">Signal</keyword>
<evidence type="ECO:0000256" key="1">
    <source>
        <dbReference type="ARBA" id="ARBA00005679"/>
    </source>
</evidence>
<dbReference type="EMBL" id="CM000160">
    <property type="protein sequence ID" value="KRK03300.1"/>
    <property type="molecule type" value="Genomic_DNA"/>
</dbReference>
<dbReference type="PANTHER" id="PTHR13234">
    <property type="entry name" value="GAMMA-INTERFERON INDUCIBLE LYSOSOMAL THIOL REDUCTASE GILT"/>
    <property type="match status" value="1"/>
</dbReference>
<reference evidence="4 5" key="2">
    <citation type="journal article" date="2007" name="PLoS Biol.">
        <title>Principles of genome evolution in the Drosophila melanogaster species group.</title>
        <authorList>
            <person name="Ranz J.M."/>
            <person name="Maurin D."/>
            <person name="Chan Y.S."/>
            <person name="von Grotthuss M."/>
            <person name="Hillier L.W."/>
            <person name="Roote J."/>
            <person name="Ashburner M."/>
            <person name="Bergman C.M."/>
        </authorList>
    </citation>
    <scope>NUCLEOTIDE SEQUENCE [LARGE SCALE GENOMIC DNA]</scope>
    <source>
        <strain evidence="5">Tai18E2 / Tucson 14021-0261.01</strain>
    </source>
</reference>
<keyword evidence="2" id="KW-0325">Glycoprotein</keyword>
<keyword evidence="5" id="KW-1185">Reference proteome</keyword>